<name>A0A9W8MFL6_9AGAR</name>
<evidence type="ECO:0000313" key="2">
    <source>
        <dbReference type="Proteomes" id="UP001140091"/>
    </source>
</evidence>
<feature type="non-terminal residue" evidence="1">
    <location>
        <position position="44"/>
    </location>
</feature>
<evidence type="ECO:0000313" key="1">
    <source>
        <dbReference type="EMBL" id="KAJ2928042.1"/>
    </source>
</evidence>
<dbReference type="Proteomes" id="UP001140091">
    <property type="component" value="Unassembled WGS sequence"/>
</dbReference>
<protein>
    <submittedName>
        <fullName evidence="1">Uncharacterized protein</fullName>
    </submittedName>
</protein>
<sequence length="44" mass="4747">MVPSEADSIIEEPAAGAADLSLERATITTRATPAEEFPLRRSYL</sequence>
<dbReference type="AlphaFoldDB" id="A0A9W8MFL6"/>
<accession>A0A9W8MFL6</accession>
<comment type="caution">
    <text evidence="1">The sequence shown here is derived from an EMBL/GenBank/DDBJ whole genome shotgun (WGS) entry which is preliminary data.</text>
</comment>
<keyword evidence="2" id="KW-1185">Reference proteome</keyword>
<proteinExistence type="predicted"/>
<reference evidence="1" key="1">
    <citation type="submission" date="2022-06" db="EMBL/GenBank/DDBJ databases">
        <title>Genome Sequence of Candolleomyces eurysporus.</title>
        <authorList>
            <person name="Buettner E."/>
        </authorList>
    </citation>
    <scope>NUCLEOTIDE SEQUENCE</scope>
    <source>
        <strain evidence="1">VTCC 930004</strain>
    </source>
</reference>
<gene>
    <name evidence="1" type="ORF">H1R20_g9052</name>
</gene>
<dbReference type="EMBL" id="JANBPK010000944">
    <property type="protein sequence ID" value="KAJ2928042.1"/>
    <property type="molecule type" value="Genomic_DNA"/>
</dbReference>
<organism evidence="1 2">
    <name type="scientific">Candolleomyces eurysporus</name>
    <dbReference type="NCBI Taxonomy" id="2828524"/>
    <lineage>
        <taxon>Eukaryota</taxon>
        <taxon>Fungi</taxon>
        <taxon>Dikarya</taxon>
        <taxon>Basidiomycota</taxon>
        <taxon>Agaricomycotina</taxon>
        <taxon>Agaricomycetes</taxon>
        <taxon>Agaricomycetidae</taxon>
        <taxon>Agaricales</taxon>
        <taxon>Agaricineae</taxon>
        <taxon>Psathyrellaceae</taxon>
        <taxon>Candolleomyces</taxon>
    </lineage>
</organism>